<dbReference type="EMBL" id="WMIE01000015">
    <property type="protein sequence ID" value="MTH79439.1"/>
    <property type="molecule type" value="Genomic_DNA"/>
</dbReference>
<dbReference type="InterPro" id="IPR008258">
    <property type="entry name" value="Transglycosylase_SLT_dom_1"/>
</dbReference>
<dbReference type="Pfam" id="PF01464">
    <property type="entry name" value="SLT"/>
    <property type="match status" value="1"/>
</dbReference>
<proteinExistence type="inferred from homology"/>
<dbReference type="OrthoDB" id="9815002at2"/>
<dbReference type="Proteomes" id="UP000478183">
    <property type="component" value="Unassembled WGS sequence"/>
</dbReference>
<evidence type="ECO:0000256" key="1">
    <source>
        <dbReference type="ARBA" id="ARBA00007734"/>
    </source>
</evidence>
<organism evidence="4 5">
    <name type="scientific">Paracoccus aestuariivivens</name>
    <dbReference type="NCBI Taxonomy" id="1820333"/>
    <lineage>
        <taxon>Bacteria</taxon>
        <taxon>Pseudomonadati</taxon>
        <taxon>Pseudomonadota</taxon>
        <taxon>Alphaproteobacteria</taxon>
        <taxon>Rhodobacterales</taxon>
        <taxon>Paracoccaceae</taxon>
        <taxon>Paracoccus</taxon>
    </lineage>
</organism>
<keyword evidence="5" id="KW-1185">Reference proteome</keyword>
<dbReference type="CDD" id="cd00254">
    <property type="entry name" value="LT-like"/>
    <property type="match status" value="1"/>
</dbReference>
<evidence type="ECO:0000256" key="2">
    <source>
        <dbReference type="ARBA" id="ARBA00009387"/>
    </source>
</evidence>
<dbReference type="PANTHER" id="PTHR37423:SF2">
    <property type="entry name" value="MEMBRANE-BOUND LYTIC MUREIN TRANSGLYCOSYLASE C"/>
    <property type="match status" value="1"/>
</dbReference>
<dbReference type="SUPFAM" id="SSF101082">
    <property type="entry name" value="Typo IV secretion system protein TraC"/>
    <property type="match status" value="1"/>
</dbReference>
<evidence type="ECO:0000259" key="3">
    <source>
        <dbReference type="Pfam" id="PF01464"/>
    </source>
</evidence>
<comment type="similarity">
    <text evidence="1">Belongs to the transglycosylase Slt family.</text>
</comment>
<protein>
    <submittedName>
        <fullName evidence="4">Transglycosylase SLT domain-containing protein</fullName>
    </submittedName>
</protein>
<comment type="similarity">
    <text evidence="2">Belongs to the virb1 family.</text>
</comment>
<comment type="caution">
    <text evidence="4">The sequence shown here is derived from an EMBL/GenBank/DDBJ whole genome shotgun (WGS) entry which is preliminary data.</text>
</comment>
<reference evidence="4 5" key="1">
    <citation type="submission" date="2019-11" db="EMBL/GenBank/DDBJ databases">
        <authorList>
            <person name="Dong K."/>
        </authorList>
    </citation>
    <scope>NUCLEOTIDE SEQUENCE [LARGE SCALE GENOMIC DNA]</scope>
    <source>
        <strain evidence="4 5">NBRC 111993</strain>
    </source>
</reference>
<dbReference type="SUPFAM" id="SSF53955">
    <property type="entry name" value="Lysozyme-like"/>
    <property type="match status" value="1"/>
</dbReference>
<dbReference type="AlphaFoldDB" id="A0A6L6JFD1"/>
<name>A0A6L6JFD1_9RHOB</name>
<feature type="domain" description="Transglycosylase SLT" evidence="3">
    <location>
        <begin position="193"/>
        <end position="283"/>
    </location>
</feature>
<accession>A0A6L6JFD1</accession>
<dbReference type="Gene3D" id="1.10.530.10">
    <property type="match status" value="1"/>
</dbReference>
<sequence length="413" mass="44611">MPAAPPRHRSARVIAGPACRCSNKPVMIASSAMCRRFRSMVFALSLTALPFTPIAHAAGVPAVDLKQIAEWLMQKQQDLAQRAAEAQENTRRTAILKEQDAQLAALDETLRLLTGTSAFIPDLEGGGDMGGLSFGADAVYAIEDDNPFANRLFGDAPATIEGMIAETAMRYGNHPALAKAGINAVEFRCWFQGLVKQESNFSIGAKSPKAAFGLTQIIPGTAQGLGIYPAYYDDPRLQLDGGARYLLQQLSKFGSMELALAAYNAGPGAVQKYSGIPPYAETQNYVRRIRAHYQLYAGRISGADDLGTLDPKDMVVAESSNVADAGLHYASHSMTSMQAAATRLRAITTRIGATASVKEAIDLNTYARAEATRMAAILTRLQATQRKVEAARYALLLQAYAEDETYLQVRLER</sequence>
<dbReference type="PANTHER" id="PTHR37423">
    <property type="entry name" value="SOLUBLE LYTIC MUREIN TRANSGLYCOSYLASE-RELATED"/>
    <property type="match status" value="1"/>
</dbReference>
<gene>
    <name evidence="4" type="ORF">GL286_17110</name>
</gene>
<evidence type="ECO:0000313" key="4">
    <source>
        <dbReference type="EMBL" id="MTH79439.1"/>
    </source>
</evidence>
<dbReference type="InterPro" id="IPR023346">
    <property type="entry name" value="Lysozyme-like_dom_sf"/>
</dbReference>
<evidence type="ECO:0000313" key="5">
    <source>
        <dbReference type="Proteomes" id="UP000478183"/>
    </source>
</evidence>